<proteinExistence type="predicted"/>
<organism evidence="1 2">
    <name type="scientific">Mycolicibacterium psychrotolerans</name>
    <dbReference type="NCBI Taxonomy" id="216929"/>
    <lineage>
        <taxon>Bacteria</taxon>
        <taxon>Bacillati</taxon>
        <taxon>Actinomycetota</taxon>
        <taxon>Actinomycetes</taxon>
        <taxon>Mycobacteriales</taxon>
        <taxon>Mycobacteriaceae</taxon>
        <taxon>Mycolicibacterium</taxon>
    </lineage>
</organism>
<evidence type="ECO:0008006" key="3">
    <source>
        <dbReference type="Google" id="ProtNLM"/>
    </source>
</evidence>
<reference evidence="1 2" key="1">
    <citation type="journal article" date="2019" name="Emerg. Microbes Infect.">
        <title>Comprehensive subspecies identification of 175 nontuberculous mycobacteria species based on 7547 genomic profiles.</title>
        <authorList>
            <person name="Matsumoto Y."/>
            <person name="Kinjo T."/>
            <person name="Motooka D."/>
            <person name="Nabeya D."/>
            <person name="Jung N."/>
            <person name="Uechi K."/>
            <person name="Horii T."/>
            <person name="Iida T."/>
            <person name="Fujita J."/>
            <person name="Nakamura S."/>
        </authorList>
    </citation>
    <scope>NUCLEOTIDE SEQUENCE [LARGE SCALE GENOMIC DNA]</scope>
    <source>
        <strain evidence="1 2">JCM 13323</strain>
    </source>
</reference>
<evidence type="ECO:0000313" key="2">
    <source>
        <dbReference type="Proteomes" id="UP000466514"/>
    </source>
</evidence>
<dbReference type="EMBL" id="AP022574">
    <property type="protein sequence ID" value="BBX67964.1"/>
    <property type="molecule type" value="Genomic_DNA"/>
</dbReference>
<name>A0A7I7M720_9MYCO</name>
<dbReference type="KEGG" id="mpsc:MPSYJ_14250"/>
<gene>
    <name evidence="1" type="ORF">MPSYJ_14250</name>
</gene>
<accession>A0A7I7M720</accession>
<dbReference type="AlphaFoldDB" id="A0A7I7M720"/>
<protein>
    <recommendedName>
        <fullName evidence="3">Lipoprotein</fullName>
    </recommendedName>
</protein>
<dbReference type="Proteomes" id="UP000466514">
    <property type="component" value="Chromosome"/>
</dbReference>
<sequence>MLWTAVLIAGALSGCERGPEVKTSIEFDGESRTITTSDVSCTRQPDESVVILVSDGPRRMVRLHVGQHRRISVLKVGLRHDDLRGFVADPRQVVGTKVDDTFSVSGWMPPNEGEVDGHTFSIETSCPRYRDATPNDTVPALGVP</sequence>
<keyword evidence="2" id="KW-1185">Reference proteome</keyword>
<evidence type="ECO:0000313" key="1">
    <source>
        <dbReference type="EMBL" id="BBX67964.1"/>
    </source>
</evidence>